<organism evidence="3 4">
    <name type="scientific">Limosilactobacillus reuteri</name>
    <name type="common">Lactobacillus reuteri</name>
    <dbReference type="NCBI Taxonomy" id="1598"/>
    <lineage>
        <taxon>Bacteria</taxon>
        <taxon>Bacillati</taxon>
        <taxon>Bacillota</taxon>
        <taxon>Bacilli</taxon>
        <taxon>Lactobacillales</taxon>
        <taxon>Lactobacillaceae</taxon>
        <taxon>Limosilactobacillus</taxon>
    </lineage>
</organism>
<name>A0A517D8I9_LIMRT</name>
<dbReference type="Proteomes" id="UP000316394">
    <property type="component" value="Plasmid unnamed"/>
</dbReference>
<protein>
    <submittedName>
        <fullName evidence="3">Uncharacterized protein</fullName>
    </submittedName>
</protein>
<keyword evidence="3" id="KW-0614">Plasmid</keyword>
<geneLocation type="plasmid" evidence="3 4">
    <name>unnamed</name>
</geneLocation>
<feature type="region of interest" description="Disordered" evidence="1">
    <location>
        <begin position="169"/>
        <end position="224"/>
    </location>
</feature>
<feature type="region of interest" description="Disordered" evidence="1">
    <location>
        <begin position="54"/>
        <end position="105"/>
    </location>
</feature>
<evidence type="ECO:0000256" key="2">
    <source>
        <dbReference type="SAM" id="Phobius"/>
    </source>
</evidence>
<dbReference type="AlphaFoldDB" id="A0A517D8I9"/>
<sequence>MGKHTKKYRMTNNKLILWWNSLSTGNKILNSIIAGATVVAVTGIIVAITPKGANNSKKQETANSVVSSSKKKNQASSKDKHSDAVSESDVIIAKNADGHKRPNEGKTLYFNTVEEAEAAINQHAATCPYGRGQAYTGLVYAGTYFCKCGLKIKWYDQAVKEAIETGHSDDPRARTYIDNGNDADEQTDNDSSSSPRADNNSESTNDNEESTSPATESSVTESDQ</sequence>
<feature type="compositionally biased region" description="Polar residues" evidence="1">
    <location>
        <begin position="213"/>
        <end position="224"/>
    </location>
</feature>
<keyword evidence="2" id="KW-1133">Transmembrane helix</keyword>
<proteinExistence type="predicted"/>
<evidence type="ECO:0000313" key="3">
    <source>
        <dbReference type="EMBL" id="QDR73644.1"/>
    </source>
</evidence>
<dbReference type="EMBL" id="CP041677">
    <property type="protein sequence ID" value="QDR73644.1"/>
    <property type="molecule type" value="Genomic_DNA"/>
</dbReference>
<dbReference type="RefSeq" id="WP_144227997.1">
    <property type="nucleotide sequence ID" value="NZ_CP041677.1"/>
</dbReference>
<gene>
    <name evidence="3" type="ORF">FOD75_11150</name>
</gene>
<feature type="transmembrane region" description="Helical" evidence="2">
    <location>
        <begin position="28"/>
        <end position="48"/>
    </location>
</feature>
<accession>A0A517D8I9</accession>
<evidence type="ECO:0000256" key="1">
    <source>
        <dbReference type="SAM" id="MobiDB-lite"/>
    </source>
</evidence>
<keyword evidence="2" id="KW-0812">Transmembrane</keyword>
<keyword evidence="2" id="KW-0472">Membrane</keyword>
<reference evidence="3 4" key="1">
    <citation type="submission" date="2019-07" db="EMBL/GenBank/DDBJ databases">
        <title>Gastrointestinal microbiota of Peromyscus leucopus, the white-footed mouse.</title>
        <authorList>
            <person name="Milovic A."/>
            <person name="Bassam K."/>
            <person name="Barbour A.G."/>
        </authorList>
    </citation>
    <scope>NUCLEOTIDE SEQUENCE [LARGE SCALE GENOMIC DNA]</scope>
    <source>
        <strain evidence="3 4">LL7</strain>
        <plasmid evidence="3 4">unnamed</plasmid>
    </source>
</reference>
<evidence type="ECO:0000313" key="4">
    <source>
        <dbReference type="Proteomes" id="UP000316394"/>
    </source>
</evidence>